<feature type="compositionally biased region" description="Low complexity" evidence="3">
    <location>
        <begin position="82"/>
        <end position="93"/>
    </location>
</feature>
<organism evidence="5 6">
    <name type="scientific">Klebsormidium nitens</name>
    <name type="common">Green alga</name>
    <name type="synonym">Ulothrix nitens</name>
    <dbReference type="NCBI Taxonomy" id="105231"/>
    <lineage>
        <taxon>Eukaryota</taxon>
        <taxon>Viridiplantae</taxon>
        <taxon>Streptophyta</taxon>
        <taxon>Klebsormidiophyceae</taxon>
        <taxon>Klebsormidiales</taxon>
        <taxon>Klebsormidiaceae</taxon>
        <taxon>Klebsormidium</taxon>
    </lineage>
</organism>
<dbReference type="AlphaFoldDB" id="A0A1Y1IHP2"/>
<feature type="compositionally biased region" description="Basic and acidic residues" evidence="3">
    <location>
        <begin position="350"/>
        <end position="365"/>
    </location>
</feature>
<feature type="compositionally biased region" description="Polar residues" evidence="3">
    <location>
        <begin position="11"/>
        <end position="24"/>
    </location>
</feature>
<evidence type="ECO:0000256" key="2">
    <source>
        <dbReference type="ARBA" id="ARBA00023054"/>
    </source>
</evidence>
<feature type="compositionally biased region" description="Basic and acidic residues" evidence="3">
    <location>
        <begin position="513"/>
        <end position="522"/>
    </location>
</feature>
<keyword evidence="6" id="KW-1185">Reference proteome</keyword>
<dbReference type="OrthoDB" id="1741743at2759"/>
<feature type="region of interest" description="Disordered" evidence="3">
    <location>
        <begin position="1"/>
        <end position="152"/>
    </location>
</feature>
<feature type="non-terminal residue" evidence="5">
    <location>
        <position position="750"/>
    </location>
</feature>
<dbReference type="EMBL" id="DF237391">
    <property type="protein sequence ID" value="GAQ88591.1"/>
    <property type="molecule type" value="Genomic_DNA"/>
</dbReference>
<name>A0A1Y1IHP2_KLENI</name>
<evidence type="ECO:0000256" key="3">
    <source>
        <dbReference type="SAM" id="MobiDB-lite"/>
    </source>
</evidence>
<dbReference type="InterPro" id="IPR051483">
    <property type="entry name" value="MAP7_domain-containing"/>
</dbReference>
<evidence type="ECO:0000256" key="1">
    <source>
        <dbReference type="ARBA" id="ARBA00022553"/>
    </source>
</evidence>
<dbReference type="PANTHER" id="PTHR15073:SF1">
    <property type="entry name" value="RETICULOCYTE-BINDING PROTEIN HOMOLOG 2A"/>
    <property type="match status" value="1"/>
</dbReference>
<feature type="compositionally biased region" description="Basic and acidic residues" evidence="3">
    <location>
        <begin position="235"/>
        <end position="244"/>
    </location>
</feature>
<reference evidence="5 6" key="1">
    <citation type="journal article" date="2014" name="Nat. Commun.">
        <title>Klebsormidium flaccidum genome reveals primary factors for plant terrestrial adaptation.</title>
        <authorList>
            <person name="Hori K."/>
            <person name="Maruyama F."/>
            <person name="Fujisawa T."/>
            <person name="Togashi T."/>
            <person name="Yamamoto N."/>
            <person name="Seo M."/>
            <person name="Sato S."/>
            <person name="Yamada T."/>
            <person name="Mori H."/>
            <person name="Tajima N."/>
            <person name="Moriyama T."/>
            <person name="Ikeuchi M."/>
            <person name="Watanabe M."/>
            <person name="Wada H."/>
            <person name="Kobayashi K."/>
            <person name="Saito M."/>
            <person name="Masuda T."/>
            <person name="Sasaki-Sekimoto Y."/>
            <person name="Mashiguchi K."/>
            <person name="Awai K."/>
            <person name="Shimojima M."/>
            <person name="Masuda S."/>
            <person name="Iwai M."/>
            <person name="Nobusawa T."/>
            <person name="Narise T."/>
            <person name="Kondo S."/>
            <person name="Saito H."/>
            <person name="Sato R."/>
            <person name="Murakawa M."/>
            <person name="Ihara Y."/>
            <person name="Oshima-Yamada Y."/>
            <person name="Ohtaka K."/>
            <person name="Satoh M."/>
            <person name="Sonobe K."/>
            <person name="Ishii M."/>
            <person name="Ohtani R."/>
            <person name="Kanamori-Sato M."/>
            <person name="Honoki R."/>
            <person name="Miyazaki D."/>
            <person name="Mochizuki H."/>
            <person name="Umetsu J."/>
            <person name="Higashi K."/>
            <person name="Shibata D."/>
            <person name="Kamiya Y."/>
            <person name="Sato N."/>
            <person name="Nakamura Y."/>
            <person name="Tabata S."/>
            <person name="Ida S."/>
            <person name="Kurokawa K."/>
            <person name="Ohta H."/>
        </authorList>
    </citation>
    <scope>NUCLEOTIDE SEQUENCE [LARGE SCALE GENOMIC DNA]</scope>
    <source>
        <strain evidence="5 6">NIES-2285</strain>
    </source>
</reference>
<keyword evidence="2" id="KW-0175">Coiled coil</keyword>
<feature type="region of interest" description="Disordered" evidence="3">
    <location>
        <begin position="170"/>
        <end position="523"/>
    </location>
</feature>
<dbReference type="PANTHER" id="PTHR15073">
    <property type="entry name" value="MICROTUBULE-ASSOCIATED PROTEIN"/>
    <property type="match status" value="1"/>
</dbReference>
<dbReference type="Proteomes" id="UP000054558">
    <property type="component" value="Unassembled WGS sequence"/>
</dbReference>
<dbReference type="Pfam" id="PF07001">
    <property type="entry name" value="BAT2_N"/>
    <property type="match status" value="1"/>
</dbReference>
<feature type="compositionally biased region" description="Pro residues" evidence="3">
    <location>
        <begin position="415"/>
        <end position="424"/>
    </location>
</feature>
<dbReference type="InterPro" id="IPR009738">
    <property type="entry name" value="BAT2_N"/>
</dbReference>
<evidence type="ECO:0000313" key="6">
    <source>
        <dbReference type="Proteomes" id="UP000054558"/>
    </source>
</evidence>
<evidence type="ECO:0000313" key="5">
    <source>
        <dbReference type="EMBL" id="GAQ88591.1"/>
    </source>
</evidence>
<gene>
    <name evidence="5" type="ORF">KFL_004420060</name>
</gene>
<feature type="compositionally biased region" description="Basic and acidic residues" evidence="3">
    <location>
        <begin position="449"/>
        <end position="481"/>
    </location>
</feature>
<feature type="region of interest" description="Disordered" evidence="3">
    <location>
        <begin position="581"/>
        <end position="750"/>
    </location>
</feature>
<proteinExistence type="predicted"/>
<feature type="compositionally biased region" description="Basic and acidic residues" evidence="3">
    <location>
        <begin position="170"/>
        <end position="182"/>
    </location>
</feature>
<accession>A0A1Y1IHP2</accession>
<feature type="domain" description="BAT2 N-terminal" evidence="4">
    <location>
        <begin position="8"/>
        <end position="100"/>
    </location>
</feature>
<sequence>MAQPPPANARSKYSSVNLNQSYGKSQSQSQSPAPRSLGPRGSGGMLVMGKAKTSGGKLVIPKPVNLPSLKKEHAGNDPTVNLVGSSSGSLGWLKQQEEQRLAAESLPARPASAGDALDQPKKPLDDSDTPARIGAYVPPRNLGFSNGFPPQRPVILREEFPTLSALAFKEEQEKRKREEQARVRQQQQAEQARKQKESQKQQQEGPHKPLSLAGDGVGDDQQPLKPQTAPAKLSSPEEKIEDTGIKLQPEAVDKTPPKPKPASKKSNFSWADDERDTPPPLPPSFATKPDDERPWSGPARGGFDSRLGPGFRGPPPPLEREGRPGFGAPVPERRPVVPRFDSSFGPSDRVPSDRFERDLPGRFDPRAPPPRGPPAWGDRSPVGPPGRFDRGPPPPERFDQRGPPPRPDVRWGPQRGPPGPPGPPDRFDRGAPPPDRFARFERGAPPQERQPDWFERFGVDKGPDRWRSAPRDDDFGPRRDVVGAPRSTSPPPPDAALPVKRAGPNFASGPRPFQDRSLEDYGRMGVPKMGLQHEAQAEKKKAEEFRDPVREAFEAELERVYQQQEEERRRKEDGKLALIEAAKKEQEEAERKVREEEERVEREKREAEEAVKRVEQERLDGIKKLEEEKRKREDEKRAADEAEKQRVENARKKLQELEERIARRELERKQKEEEDARKKVEEEEAQKRAEEEAKREEERQRVAEEKRAKDEAERKAREAAERKQREEEQKRREEEDARRREREPPLRPPP</sequence>
<keyword evidence="1" id="KW-0597">Phosphoprotein</keyword>
<protein>
    <recommendedName>
        <fullName evidence="4">BAT2 N-terminal domain-containing protein</fullName>
    </recommendedName>
</protein>
<evidence type="ECO:0000259" key="4">
    <source>
        <dbReference type="Pfam" id="PF07001"/>
    </source>
</evidence>